<feature type="chain" id="PRO_5011528942" description="Plasmid transfer protein" evidence="2">
    <location>
        <begin position="22"/>
        <end position="220"/>
    </location>
</feature>
<keyword evidence="4" id="KW-1185">Reference proteome</keyword>
<dbReference type="OrthoDB" id="822368at2"/>
<gene>
    <name evidence="3" type="ORF">SAMN05216464_11314</name>
</gene>
<dbReference type="AlphaFoldDB" id="A0A1G7IFS2"/>
<evidence type="ECO:0008006" key="5">
    <source>
        <dbReference type="Google" id="ProtNLM"/>
    </source>
</evidence>
<dbReference type="Proteomes" id="UP000199072">
    <property type="component" value="Unassembled WGS sequence"/>
</dbReference>
<sequence>MKRALIMAACLCAGLIFTAHAQVNVVLLHQLVAESESEHERQQEARNKQAVVSTGEEVNRSEMSKLKSTYRTLQKRFQTVGLAITAAGIGLEAIPLVDEIVQQQGLIFQRVGQDPVLVALAYQTEADLSEQAYHLLNYIYGLALSYGDLNQMKASDRKMLFGRVVTELRRIAGASRGLAASLYYAAQDKNKALNPFSQFINQDKQLVDDIMRRIKILKPD</sequence>
<dbReference type="STRING" id="1391627.SAMN05216464_11314"/>
<feature type="region of interest" description="Disordered" evidence="1">
    <location>
        <begin position="38"/>
        <end position="57"/>
    </location>
</feature>
<accession>A0A1G7IFS2</accession>
<name>A0A1G7IFS2_9SPHI</name>
<evidence type="ECO:0000313" key="3">
    <source>
        <dbReference type="EMBL" id="SDF11557.1"/>
    </source>
</evidence>
<protein>
    <recommendedName>
        <fullName evidence="5">Plasmid transfer protein</fullName>
    </recommendedName>
</protein>
<evidence type="ECO:0000256" key="2">
    <source>
        <dbReference type="SAM" id="SignalP"/>
    </source>
</evidence>
<proteinExistence type="predicted"/>
<feature type="compositionally biased region" description="Basic and acidic residues" evidence="1">
    <location>
        <begin position="38"/>
        <end position="47"/>
    </location>
</feature>
<dbReference type="EMBL" id="FNAI01000013">
    <property type="protein sequence ID" value="SDF11557.1"/>
    <property type="molecule type" value="Genomic_DNA"/>
</dbReference>
<dbReference type="RefSeq" id="WP_091153072.1">
    <property type="nucleotide sequence ID" value="NZ_FNAI01000013.1"/>
</dbReference>
<feature type="signal peptide" evidence="2">
    <location>
        <begin position="1"/>
        <end position="21"/>
    </location>
</feature>
<evidence type="ECO:0000313" key="4">
    <source>
        <dbReference type="Proteomes" id="UP000199072"/>
    </source>
</evidence>
<keyword evidence="2" id="KW-0732">Signal</keyword>
<evidence type="ECO:0000256" key="1">
    <source>
        <dbReference type="SAM" id="MobiDB-lite"/>
    </source>
</evidence>
<reference evidence="3 4" key="1">
    <citation type="submission" date="2016-10" db="EMBL/GenBank/DDBJ databases">
        <authorList>
            <person name="de Groot N.N."/>
        </authorList>
    </citation>
    <scope>NUCLEOTIDE SEQUENCE [LARGE SCALE GENOMIC DNA]</scope>
    <source>
        <strain evidence="3 4">47C3B</strain>
    </source>
</reference>
<organism evidence="3 4">
    <name type="scientific">Mucilaginibacter pineti</name>
    <dbReference type="NCBI Taxonomy" id="1391627"/>
    <lineage>
        <taxon>Bacteria</taxon>
        <taxon>Pseudomonadati</taxon>
        <taxon>Bacteroidota</taxon>
        <taxon>Sphingobacteriia</taxon>
        <taxon>Sphingobacteriales</taxon>
        <taxon>Sphingobacteriaceae</taxon>
        <taxon>Mucilaginibacter</taxon>
    </lineage>
</organism>